<evidence type="ECO:0000256" key="3">
    <source>
        <dbReference type="SAM" id="Phobius"/>
    </source>
</evidence>
<evidence type="ECO:0000256" key="2">
    <source>
        <dbReference type="SAM" id="MobiDB-lite"/>
    </source>
</evidence>
<keyword evidence="3" id="KW-0472">Membrane</keyword>
<dbReference type="Proteomes" id="UP000195080">
    <property type="component" value="Chromosome"/>
</dbReference>
<feature type="transmembrane region" description="Helical" evidence="3">
    <location>
        <begin position="6"/>
        <end position="31"/>
    </location>
</feature>
<keyword evidence="5" id="KW-1185">Reference proteome</keyword>
<name>A0ABZ2T6I8_9ENTE</name>
<keyword evidence="3" id="KW-0812">Transmembrane</keyword>
<keyword evidence="3" id="KW-1133">Transmembrane helix</keyword>
<protein>
    <submittedName>
        <fullName evidence="4">Uncharacterized protein</fullName>
    </submittedName>
</protein>
<dbReference type="EMBL" id="CP147248">
    <property type="protein sequence ID" value="WYJ86986.1"/>
    <property type="molecule type" value="Genomic_DNA"/>
</dbReference>
<organism evidence="4 5">
    <name type="scientific">Candidatus Enterococcus lemimoniae</name>
    <dbReference type="NCBI Taxonomy" id="1834167"/>
    <lineage>
        <taxon>Bacteria</taxon>
        <taxon>Bacillati</taxon>
        <taxon>Bacillota</taxon>
        <taxon>Bacilli</taxon>
        <taxon>Lactobacillales</taxon>
        <taxon>Enterococcaceae</taxon>
        <taxon>Enterococcus</taxon>
    </lineage>
</organism>
<evidence type="ECO:0000313" key="4">
    <source>
        <dbReference type="EMBL" id="WYJ86986.1"/>
    </source>
</evidence>
<dbReference type="RefSeq" id="WP_086445476.1">
    <property type="nucleotide sequence ID" value="NZ_CP147248.1"/>
</dbReference>
<accession>A0ABZ2T6I8</accession>
<evidence type="ECO:0000313" key="5">
    <source>
        <dbReference type="Proteomes" id="UP000195080"/>
    </source>
</evidence>
<feature type="region of interest" description="Disordered" evidence="2">
    <location>
        <begin position="74"/>
        <end position="95"/>
    </location>
</feature>
<evidence type="ECO:0000256" key="1">
    <source>
        <dbReference type="SAM" id="Coils"/>
    </source>
</evidence>
<reference evidence="5" key="1">
    <citation type="submission" date="2017-05" db="EMBL/GenBank/DDBJ databases">
        <title>The Genome Sequence of EEnterococcus faecalis 9F2_4866.</title>
        <authorList>
            <consortium name="The Broad Institute Genomics Platform"/>
            <consortium name="The Broad Institute Genomic Center for Infectious Diseases"/>
            <person name="Earl A."/>
            <person name="Manson A."/>
            <person name="Schwartman J."/>
            <person name="Gilmore M."/>
            <person name="Abouelleil A."/>
            <person name="Cao P."/>
            <person name="Chapman S."/>
            <person name="Cusick C."/>
            <person name="Shea T."/>
            <person name="Young S."/>
            <person name="Neafsey D."/>
            <person name="Nusbaum C."/>
            <person name="Birren B."/>
        </authorList>
    </citation>
    <scope>NUCLEOTIDE SEQUENCE [LARGE SCALE GENOMIC DNA]</scope>
    <source>
        <strain evidence="5">12C11_DIV0727</strain>
    </source>
</reference>
<sequence length="95" mass="11212">MGNLIGFLFICFMLYLVYLGALSLLSSFGLFQLKQKVKAEREALQKELDDLNREAFQAYHHLMRESMNVAKEEYQAHRQDFEPPTNRERKNVNDL</sequence>
<feature type="coiled-coil region" evidence="1">
    <location>
        <begin position="34"/>
        <end position="61"/>
    </location>
</feature>
<reference evidence="4 5" key="2">
    <citation type="submission" date="2024-03" db="EMBL/GenBank/DDBJ databases">
        <title>The Genome Sequence of Enterococcus sp. DIV0727d.</title>
        <authorList>
            <consortium name="The Broad Institute Genomics Platform"/>
            <consortium name="The Broad Institute Microbial Omics Core"/>
            <consortium name="The Broad Institute Genomic Center for Infectious Diseases"/>
            <person name="Earl A."/>
            <person name="Manson A."/>
            <person name="Gilmore M."/>
            <person name="Schwartman J."/>
            <person name="Shea T."/>
            <person name="Abouelleil A."/>
            <person name="Cao P."/>
            <person name="Chapman S."/>
            <person name="Cusick C."/>
            <person name="Young S."/>
            <person name="Neafsey D."/>
            <person name="Nusbaum C."/>
            <person name="Birren B."/>
        </authorList>
    </citation>
    <scope>NUCLEOTIDE SEQUENCE [LARGE SCALE GENOMIC DNA]</scope>
    <source>
        <strain evidence="4 5">12C11_DIV0727</strain>
    </source>
</reference>
<gene>
    <name evidence="4" type="ORF">A5866_002070</name>
</gene>
<proteinExistence type="predicted"/>
<keyword evidence="1" id="KW-0175">Coiled coil</keyword>